<evidence type="ECO:0000313" key="3">
    <source>
        <dbReference type="EMBL" id="GAW96209.1"/>
    </source>
</evidence>
<feature type="transmembrane region" description="Helical" evidence="1">
    <location>
        <begin position="92"/>
        <end position="113"/>
    </location>
</feature>
<dbReference type="PIRSF" id="PIRSF018266">
    <property type="entry name" value="FecR"/>
    <property type="match status" value="1"/>
</dbReference>
<dbReference type="EMBL" id="BDQM01000012">
    <property type="protein sequence ID" value="GAW96209.1"/>
    <property type="molecule type" value="Genomic_DNA"/>
</dbReference>
<dbReference type="RefSeq" id="WP_057180849.1">
    <property type="nucleotide sequence ID" value="NZ_BDQM01000012.1"/>
</dbReference>
<name>A0ABQ0MV13_9GAMM</name>
<sequence>MGNVSQLFSQECKKKNNDNNIQELACLWISRMDRGLTAVEQQQLVVWCNQNSQHHSTLLEMASFWDDLSVLHELSALFPLAQAKVAGKRHTLATIALVASFALVSLISINTLVNESFLPFLPSLNEQSLSQIQTLKTKIGEQKSFTLQDGSLIQLNTNSHIEVSYNAEQRLVTLVKGEARFDVTKDNNRPFTVIVGATSFTALGTVFNVQWHNNQAMELVVTEGKVLITQATTSVNDLKESLKQANTSFAPDQLAATLVVSGEKALIAEHATSTSTTPIEKVSLDQIHRDLAWQQGMLIFEGEPLSMALAEISRYTTSSFEIVDSELAEIKVAGYFKADDIDGLLSSLQSNFGINFSKKPDGTILLTAAN</sequence>
<dbReference type="InterPro" id="IPR012373">
    <property type="entry name" value="Ferrdict_sens_TM"/>
</dbReference>
<keyword evidence="1" id="KW-0472">Membrane</keyword>
<keyword evidence="4" id="KW-1185">Reference proteome</keyword>
<dbReference type="Gene3D" id="3.55.50.30">
    <property type="match status" value="1"/>
</dbReference>
<dbReference type="InterPro" id="IPR006860">
    <property type="entry name" value="FecR"/>
</dbReference>
<evidence type="ECO:0000313" key="4">
    <source>
        <dbReference type="Proteomes" id="UP000197068"/>
    </source>
</evidence>
<proteinExistence type="predicted"/>
<protein>
    <submittedName>
        <fullName evidence="3">Sensor</fullName>
    </submittedName>
</protein>
<evidence type="ECO:0000256" key="1">
    <source>
        <dbReference type="SAM" id="Phobius"/>
    </source>
</evidence>
<dbReference type="PANTHER" id="PTHR30273">
    <property type="entry name" value="PERIPLASMIC SIGNAL SENSOR AND SIGMA FACTOR ACTIVATOR FECR-RELATED"/>
    <property type="match status" value="1"/>
</dbReference>
<dbReference type="Gene3D" id="2.60.120.1440">
    <property type="match status" value="1"/>
</dbReference>
<feature type="domain" description="FecR protein" evidence="2">
    <location>
        <begin position="134"/>
        <end position="226"/>
    </location>
</feature>
<dbReference type="PANTHER" id="PTHR30273:SF2">
    <property type="entry name" value="PROTEIN FECR"/>
    <property type="match status" value="1"/>
</dbReference>
<reference evidence="3 4" key="1">
    <citation type="submission" date="2017-06" db="EMBL/GenBank/DDBJ databases">
        <title>Whole Genome Sequences of Colwellia marinimaniae MTCD1.</title>
        <authorList>
            <person name="Kusumoto H."/>
            <person name="Inoue M."/>
            <person name="Tanikawa K."/>
            <person name="Maeji H."/>
            <person name="Cameron J.H."/>
            <person name="Bartlett D.H."/>
        </authorList>
    </citation>
    <scope>NUCLEOTIDE SEQUENCE [LARGE SCALE GENOMIC DNA]</scope>
    <source>
        <strain evidence="3 4">MTCD1</strain>
    </source>
</reference>
<comment type="caution">
    <text evidence="3">The sequence shown here is derived from an EMBL/GenBank/DDBJ whole genome shotgun (WGS) entry which is preliminary data.</text>
</comment>
<evidence type="ECO:0000259" key="2">
    <source>
        <dbReference type="Pfam" id="PF04773"/>
    </source>
</evidence>
<keyword evidence="1" id="KW-1133">Transmembrane helix</keyword>
<accession>A0ABQ0MV13</accession>
<dbReference type="Pfam" id="PF04773">
    <property type="entry name" value="FecR"/>
    <property type="match status" value="1"/>
</dbReference>
<dbReference type="Proteomes" id="UP000197068">
    <property type="component" value="Unassembled WGS sequence"/>
</dbReference>
<organism evidence="3 4">
    <name type="scientific">Colwellia marinimaniae</name>
    <dbReference type="NCBI Taxonomy" id="1513592"/>
    <lineage>
        <taxon>Bacteria</taxon>
        <taxon>Pseudomonadati</taxon>
        <taxon>Pseudomonadota</taxon>
        <taxon>Gammaproteobacteria</taxon>
        <taxon>Alteromonadales</taxon>
        <taxon>Colwelliaceae</taxon>
        <taxon>Colwellia</taxon>
    </lineage>
</organism>
<gene>
    <name evidence="3" type="ORF">MTCD1_01823</name>
</gene>
<keyword evidence="1" id="KW-0812">Transmembrane</keyword>